<name>A0A1H4L7N9_9ACTN</name>
<evidence type="ECO:0000313" key="4">
    <source>
        <dbReference type="Proteomes" id="UP000198742"/>
    </source>
</evidence>
<dbReference type="RefSeq" id="WP_090967969.1">
    <property type="nucleotide sequence ID" value="NZ_FNRT01000002.1"/>
</dbReference>
<dbReference type="Proteomes" id="UP000198742">
    <property type="component" value="Unassembled WGS sequence"/>
</dbReference>
<organism evidence="3 4">
    <name type="scientific">Nocardioides exalbidus</name>
    <dbReference type="NCBI Taxonomy" id="402596"/>
    <lineage>
        <taxon>Bacteria</taxon>
        <taxon>Bacillati</taxon>
        <taxon>Actinomycetota</taxon>
        <taxon>Actinomycetes</taxon>
        <taxon>Propionibacteriales</taxon>
        <taxon>Nocardioidaceae</taxon>
        <taxon>Nocardioides</taxon>
    </lineage>
</organism>
<evidence type="ECO:0000259" key="2">
    <source>
        <dbReference type="Pfam" id="PF24463"/>
    </source>
</evidence>
<dbReference type="Pfam" id="PF24463">
    <property type="entry name" value="DUF7577"/>
    <property type="match status" value="1"/>
</dbReference>
<sequence>MSDHHVPPPGLLGQARVRTTARVVAGVLLVTGAVLLVRGVSEFASEFGDPTMDARPGPILMAAGGGFCIVLGLVAAQIGWMRAHVRYLAGETMPVVKDSATYLSDGQGIAHIGRTAAASTATGPYCRQCGTRNDADATFCDGCGQSLG</sequence>
<keyword evidence="4" id="KW-1185">Reference proteome</keyword>
<reference evidence="4" key="1">
    <citation type="submission" date="2016-10" db="EMBL/GenBank/DDBJ databases">
        <authorList>
            <person name="Varghese N."/>
            <person name="Submissions S."/>
        </authorList>
    </citation>
    <scope>NUCLEOTIDE SEQUENCE [LARGE SCALE GENOMIC DNA]</scope>
    <source>
        <strain evidence="4">DSM 22017</strain>
    </source>
</reference>
<dbReference type="EMBL" id="FNRT01000002">
    <property type="protein sequence ID" value="SEB66767.1"/>
    <property type="molecule type" value="Genomic_DNA"/>
</dbReference>
<dbReference type="AlphaFoldDB" id="A0A1H4L7N9"/>
<gene>
    <name evidence="3" type="ORF">SAMN04489844_0802</name>
</gene>
<keyword evidence="1" id="KW-0812">Transmembrane</keyword>
<protein>
    <recommendedName>
        <fullName evidence="2">DUF7577 domain-containing protein</fullName>
    </recommendedName>
</protein>
<feature type="transmembrane region" description="Helical" evidence="1">
    <location>
        <begin position="59"/>
        <end position="80"/>
    </location>
</feature>
<feature type="transmembrane region" description="Helical" evidence="1">
    <location>
        <begin position="21"/>
        <end position="39"/>
    </location>
</feature>
<evidence type="ECO:0000256" key="1">
    <source>
        <dbReference type="SAM" id="Phobius"/>
    </source>
</evidence>
<evidence type="ECO:0000313" key="3">
    <source>
        <dbReference type="EMBL" id="SEB66767.1"/>
    </source>
</evidence>
<dbReference type="OrthoDB" id="9788304at2"/>
<accession>A0A1H4L7N9</accession>
<proteinExistence type="predicted"/>
<keyword evidence="1" id="KW-1133">Transmembrane helix</keyword>
<dbReference type="InterPro" id="IPR055999">
    <property type="entry name" value="DUF7577"/>
</dbReference>
<feature type="domain" description="DUF7577" evidence="2">
    <location>
        <begin position="124"/>
        <end position="147"/>
    </location>
</feature>
<keyword evidence="1" id="KW-0472">Membrane</keyword>